<feature type="coiled-coil region" evidence="1">
    <location>
        <begin position="20"/>
        <end position="47"/>
    </location>
</feature>
<dbReference type="EMBL" id="BK014895">
    <property type="protein sequence ID" value="DAD81111.1"/>
    <property type="molecule type" value="Genomic_DNA"/>
</dbReference>
<sequence>MITTLTICLIAYCIIDLIQIKSNSKKQDAYKNAVEQLQKQNKVLIEDININKKIINILIGKEEPESDEKEA</sequence>
<reference evidence="2" key="1">
    <citation type="journal article" date="2021" name="Proc. Natl. Acad. Sci. U.S.A.">
        <title>A Catalog of Tens of Thousands of Viruses from Human Metagenomes Reveals Hidden Associations with Chronic Diseases.</title>
        <authorList>
            <person name="Tisza M.J."/>
            <person name="Buck C.B."/>
        </authorList>
    </citation>
    <scope>NUCLEOTIDE SEQUENCE</scope>
    <source>
        <strain evidence="2">Ctq1q8</strain>
    </source>
</reference>
<organism evidence="2">
    <name type="scientific">Siphoviridae sp. ctq1q8</name>
    <dbReference type="NCBI Taxonomy" id="2826467"/>
    <lineage>
        <taxon>Viruses</taxon>
        <taxon>Duplodnaviria</taxon>
        <taxon>Heunggongvirae</taxon>
        <taxon>Uroviricota</taxon>
        <taxon>Caudoviricetes</taxon>
    </lineage>
</organism>
<evidence type="ECO:0000313" key="2">
    <source>
        <dbReference type="EMBL" id="DAD81111.1"/>
    </source>
</evidence>
<evidence type="ECO:0000256" key="1">
    <source>
        <dbReference type="SAM" id="Coils"/>
    </source>
</evidence>
<proteinExistence type="predicted"/>
<protein>
    <submittedName>
        <fullName evidence="2">Uncharacterized protein</fullName>
    </submittedName>
</protein>
<keyword evidence="1" id="KW-0175">Coiled coil</keyword>
<name>A0A8S5MGB2_9CAUD</name>
<accession>A0A8S5MGB2</accession>